<dbReference type="PANTHER" id="PTHR23427">
    <property type="entry name" value="SURFEIT LOCUS PROTEIN"/>
    <property type="match status" value="1"/>
</dbReference>
<proteinExistence type="inferred from homology"/>
<dbReference type="InterPro" id="IPR002994">
    <property type="entry name" value="Surf1/Shy1"/>
</dbReference>
<dbReference type="InterPro" id="IPR045214">
    <property type="entry name" value="Surf1/Surf4"/>
</dbReference>
<name>A0ABU3VZB0_9GAMM</name>
<comment type="similarity">
    <text evidence="2 6">Belongs to the SURF1 family.</text>
</comment>
<keyword evidence="4 6" id="KW-1133">Transmembrane helix</keyword>
<keyword evidence="5 6" id="KW-0472">Membrane</keyword>
<evidence type="ECO:0000313" key="8">
    <source>
        <dbReference type="EMBL" id="MDV2079586.1"/>
    </source>
</evidence>
<dbReference type="Proteomes" id="UP001269819">
    <property type="component" value="Unassembled WGS sequence"/>
</dbReference>
<dbReference type="PROSITE" id="PS50895">
    <property type="entry name" value="SURF1"/>
    <property type="match status" value="1"/>
</dbReference>
<feature type="transmembrane region" description="Helical" evidence="6">
    <location>
        <begin position="15"/>
        <end position="34"/>
    </location>
</feature>
<evidence type="ECO:0000256" key="2">
    <source>
        <dbReference type="ARBA" id="ARBA00007165"/>
    </source>
</evidence>
<accession>A0ABU3VZB0</accession>
<evidence type="ECO:0000256" key="7">
    <source>
        <dbReference type="SAM" id="MobiDB-lite"/>
    </source>
</evidence>
<protein>
    <recommendedName>
        <fullName evidence="6">SURF1-like protein</fullName>
    </recommendedName>
</protein>
<keyword evidence="6" id="KW-1003">Cell membrane</keyword>
<dbReference type="PANTHER" id="PTHR23427:SF2">
    <property type="entry name" value="SURFEIT LOCUS PROTEIN 1"/>
    <property type="match status" value="1"/>
</dbReference>
<reference evidence="8 9" key="1">
    <citation type="submission" date="2023-10" db="EMBL/GenBank/DDBJ databases">
        <title>Characteristics and mechanism of a salt-tolerant marine origin heterotrophic nitrifying- aerobic denitrifying bacteria Marinobacter xestospongiae HN1.</title>
        <authorList>
            <person name="Qi R."/>
        </authorList>
    </citation>
    <scope>NUCLEOTIDE SEQUENCE [LARGE SCALE GENOMIC DNA]</scope>
    <source>
        <strain evidence="8 9">HN1</strain>
    </source>
</reference>
<evidence type="ECO:0000256" key="5">
    <source>
        <dbReference type="ARBA" id="ARBA00023136"/>
    </source>
</evidence>
<evidence type="ECO:0000313" key="9">
    <source>
        <dbReference type="Proteomes" id="UP001269819"/>
    </source>
</evidence>
<evidence type="ECO:0000256" key="6">
    <source>
        <dbReference type="RuleBase" id="RU363076"/>
    </source>
</evidence>
<comment type="subcellular location">
    <subcellularLocation>
        <location evidence="6">Cell membrane</location>
        <topology evidence="6">Multi-pass membrane protein</topology>
    </subcellularLocation>
    <subcellularLocation>
        <location evidence="1">Membrane</location>
    </subcellularLocation>
</comment>
<dbReference type="Pfam" id="PF02104">
    <property type="entry name" value="SURF1"/>
    <property type="match status" value="1"/>
</dbReference>
<evidence type="ECO:0000256" key="1">
    <source>
        <dbReference type="ARBA" id="ARBA00004370"/>
    </source>
</evidence>
<evidence type="ECO:0000256" key="3">
    <source>
        <dbReference type="ARBA" id="ARBA00022692"/>
    </source>
</evidence>
<keyword evidence="3 6" id="KW-0812">Transmembrane</keyword>
<dbReference type="CDD" id="cd06662">
    <property type="entry name" value="SURF1"/>
    <property type="match status" value="1"/>
</dbReference>
<gene>
    <name evidence="8" type="ORF">RYS15_12905</name>
</gene>
<comment type="caution">
    <text evidence="8">The sequence shown here is derived from an EMBL/GenBank/DDBJ whole genome shotgun (WGS) entry which is preliminary data.</text>
</comment>
<dbReference type="EMBL" id="JAWIIJ010000008">
    <property type="protein sequence ID" value="MDV2079586.1"/>
    <property type="molecule type" value="Genomic_DNA"/>
</dbReference>
<organism evidence="8 9">
    <name type="scientific">Marinobacter xestospongiae</name>
    <dbReference type="NCBI Taxonomy" id="994319"/>
    <lineage>
        <taxon>Bacteria</taxon>
        <taxon>Pseudomonadati</taxon>
        <taxon>Pseudomonadota</taxon>
        <taxon>Gammaproteobacteria</taxon>
        <taxon>Pseudomonadales</taxon>
        <taxon>Marinobacteraceae</taxon>
        <taxon>Marinobacter</taxon>
    </lineage>
</organism>
<feature type="region of interest" description="Disordered" evidence="7">
    <location>
        <begin position="237"/>
        <end position="267"/>
    </location>
</feature>
<evidence type="ECO:0000256" key="4">
    <source>
        <dbReference type="ARBA" id="ARBA00022989"/>
    </source>
</evidence>
<sequence length="267" mass="29591">MIGTPAAVRVWQPNLRLLLFSGLMLPLLLGLGIWQLDRAGEKTRQLELWRRQAEQLDWSVLWQQQPQSGQPVVLSGRYGDHSWLLDNRTRDGVAGYEVLTLFHPEAGPPVVVNRGWVRAPARRQSLPVFPTPRGELRVAGRVADFPQPPVLAQTPVGQQSGWPRRVQALAPADVADLAPRVANRIVRLESPLQPGAFRADWVPDRMGPQTHYGYATQWFVMAAVLVVLTVLASYRRPPAGDQKSAIDSRSVPASKKGTSDNNEGSQQ</sequence>
<feature type="transmembrane region" description="Helical" evidence="6">
    <location>
        <begin position="215"/>
        <end position="234"/>
    </location>
</feature>
<dbReference type="RefSeq" id="WP_316974113.1">
    <property type="nucleotide sequence ID" value="NZ_JAWIIJ010000008.1"/>
</dbReference>
<keyword evidence="9" id="KW-1185">Reference proteome</keyword>